<dbReference type="EC" id="2.4.1.182" evidence="2"/>
<keyword evidence="2" id="KW-0328">Glycosyltransferase</keyword>
<dbReference type="OrthoDB" id="5977164at2"/>
<gene>
    <name evidence="2" type="ordered locus">SAR116_2317</name>
</gene>
<evidence type="ECO:0000313" key="3">
    <source>
        <dbReference type="Proteomes" id="UP000007460"/>
    </source>
</evidence>
<keyword evidence="1" id="KW-0812">Transmembrane</keyword>
<feature type="transmembrane region" description="Helical" evidence="1">
    <location>
        <begin position="71"/>
        <end position="91"/>
    </location>
</feature>
<dbReference type="Proteomes" id="UP000007460">
    <property type="component" value="Chromosome"/>
</dbReference>
<accession>D5BPQ8</accession>
<feature type="transmembrane region" description="Helical" evidence="1">
    <location>
        <begin position="7"/>
        <end position="33"/>
    </location>
</feature>
<sequence>MVSHVPALGILLDLLFGILMWASCAQFMLTIFVNEDSKIMLLSIIRKTTAGGLFIVRYIAPSLLVNKVMPLYLAFVLFILRFYALPAILGYDVVSFSAMPLEALIKGVFVDFGLI</sequence>
<name>D5BPQ8_PUNMI</name>
<dbReference type="RefSeq" id="WP_013047187.1">
    <property type="nucleotide sequence ID" value="NC_014010.1"/>
</dbReference>
<protein>
    <submittedName>
        <fullName evidence="2">YGGT family</fullName>
        <ecNumber evidence="2">2.4.1.182</ecNumber>
    </submittedName>
</protein>
<dbReference type="AlphaFoldDB" id="D5BPQ8"/>
<organism evidence="2 3">
    <name type="scientific">Puniceispirillum marinum (strain IMCC1322)</name>
    <dbReference type="NCBI Taxonomy" id="488538"/>
    <lineage>
        <taxon>Bacteria</taxon>
        <taxon>Pseudomonadati</taxon>
        <taxon>Pseudomonadota</taxon>
        <taxon>Alphaproteobacteria</taxon>
        <taxon>Candidatus Puniceispirillales</taxon>
        <taxon>Candidatus Puniceispirillaceae</taxon>
        <taxon>Candidatus Puniceispirillum</taxon>
    </lineage>
</organism>
<keyword evidence="3" id="KW-1185">Reference proteome</keyword>
<feature type="transmembrane region" description="Helical" evidence="1">
    <location>
        <begin position="39"/>
        <end position="59"/>
    </location>
</feature>
<reference evidence="2 3" key="1">
    <citation type="journal article" date="2010" name="J. Bacteriol.">
        <title>Complete genome sequence of "Candidatus Puniceispirillum marinum" IMCC1322, a representative of the SAR116 clade in the Alphaproteobacteria.</title>
        <authorList>
            <person name="Oh H.M."/>
            <person name="Kwon K.K."/>
            <person name="Kang I."/>
            <person name="Kang S.G."/>
            <person name="Lee J.H."/>
            <person name="Kim S.J."/>
            <person name="Cho J.C."/>
        </authorList>
    </citation>
    <scope>NUCLEOTIDE SEQUENCE [LARGE SCALE GENOMIC DNA]</scope>
    <source>
        <strain evidence="2 3">IMCC1322</strain>
    </source>
</reference>
<proteinExistence type="predicted"/>
<dbReference type="KEGG" id="apb:SAR116_2317"/>
<keyword evidence="1" id="KW-0472">Membrane</keyword>
<dbReference type="EMBL" id="CP001751">
    <property type="protein sequence ID" value="ADE40560.1"/>
    <property type="molecule type" value="Genomic_DNA"/>
</dbReference>
<evidence type="ECO:0000313" key="2">
    <source>
        <dbReference type="EMBL" id="ADE40560.1"/>
    </source>
</evidence>
<keyword evidence="1" id="KW-1133">Transmembrane helix</keyword>
<dbReference type="HOGENOM" id="CLU_168281_0_0_5"/>
<keyword evidence="2" id="KW-0808">Transferase</keyword>
<dbReference type="GO" id="GO:0008915">
    <property type="term" value="F:lipid-A-disaccharide synthase activity"/>
    <property type="evidence" value="ECO:0007669"/>
    <property type="project" value="UniProtKB-EC"/>
</dbReference>
<evidence type="ECO:0000256" key="1">
    <source>
        <dbReference type="SAM" id="Phobius"/>
    </source>
</evidence>